<accession>A0A2V2VVI8</accession>
<feature type="region of interest" description="Disordered" evidence="2">
    <location>
        <begin position="1"/>
        <end position="50"/>
    </location>
</feature>
<dbReference type="VEuPathDB" id="TriTrypDB:TCSYLVIO_003548"/>
<dbReference type="VEuPathDB" id="TriTrypDB:TcG_04657"/>
<feature type="compositionally biased region" description="Polar residues" evidence="2">
    <location>
        <begin position="8"/>
        <end position="17"/>
    </location>
</feature>
<evidence type="ECO:0000313" key="4">
    <source>
        <dbReference type="Proteomes" id="UP000246121"/>
    </source>
</evidence>
<feature type="compositionally biased region" description="Low complexity" evidence="2">
    <location>
        <begin position="175"/>
        <end position="190"/>
    </location>
</feature>
<dbReference type="VEuPathDB" id="TriTrypDB:C4B63_12g27"/>
<dbReference type="VEuPathDB" id="TriTrypDB:TcCLB.511871.100"/>
<dbReference type="VEuPathDB" id="TriTrypDB:TcCL_ESM03946"/>
<dbReference type="VEuPathDB" id="TriTrypDB:TcBrA4_0091460"/>
<comment type="caution">
    <text evidence="3">The sequence shown here is derived from an EMBL/GenBank/DDBJ whole genome shotgun (WGS) entry which is preliminary data.</text>
</comment>
<feature type="coiled-coil region" evidence="1">
    <location>
        <begin position="545"/>
        <end position="584"/>
    </location>
</feature>
<proteinExistence type="predicted"/>
<dbReference type="Proteomes" id="UP000246121">
    <property type="component" value="Unassembled WGS sequence"/>
</dbReference>
<protein>
    <submittedName>
        <fullName evidence="3">Flagellum attachment zone protein 13</fullName>
    </submittedName>
</protein>
<dbReference type="VEuPathDB" id="TriTrypDB:ECC02_004931"/>
<reference evidence="3 4" key="1">
    <citation type="journal article" date="2018" name="Microb. Genom.">
        <title>Expanding an expanded genome: long-read sequencing of Trypanosoma cruzi.</title>
        <authorList>
            <person name="Berna L."/>
            <person name="Rodriguez M."/>
            <person name="Chiribao M.L."/>
            <person name="Parodi-Talice A."/>
            <person name="Pita S."/>
            <person name="Rijo G."/>
            <person name="Alvarez-Valin F."/>
            <person name="Robello C."/>
        </authorList>
    </citation>
    <scope>NUCLEOTIDE SEQUENCE [LARGE SCALE GENOMIC DNA]</scope>
    <source>
        <strain evidence="3 4">Dm28c</strain>
    </source>
</reference>
<dbReference type="VEuPathDB" id="TriTrypDB:Tc_MARK_2307"/>
<organism evidence="3 4">
    <name type="scientific">Trypanosoma cruzi</name>
    <dbReference type="NCBI Taxonomy" id="5693"/>
    <lineage>
        <taxon>Eukaryota</taxon>
        <taxon>Discoba</taxon>
        <taxon>Euglenozoa</taxon>
        <taxon>Kinetoplastea</taxon>
        <taxon>Metakinetoplastina</taxon>
        <taxon>Trypanosomatida</taxon>
        <taxon>Trypanosomatidae</taxon>
        <taxon>Trypanosoma</taxon>
        <taxon>Schizotrypanum</taxon>
    </lineage>
</organism>
<dbReference type="VEuPathDB" id="TriTrypDB:TCDM_06645"/>
<dbReference type="VEuPathDB" id="TriTrypDB:TcCLB.511863.30"/>
<evidence type="ECO:0000313" key="3">
    <source>
        <dbReference type="EMBL" id="PWU98363.1"/>
    </source>
</evidence>
<gene>
    <name evidence="3" type="ORF">C4B63_12g27</name>
</gene>
<keyword evidence="1" id="KW-0175">Coiled coil</keyword>
<name>A0A2V2VVI8_TRYCR</name>
<evidence type="ECO:0000256" key="1">
    <source>
        <dbReference type="SAM" id="Coils"/>
    </source>
</evidence>
<evidence type="ECO:0000256" key="2">
    <source>
        <dbReference type="SAM" id="MobiDB-lite"/>
    </source>
</evidence>
<dbReference type="VEuPathDB" id="TriTrypDB:C3747_127g17"/>
<dbReference type="VEuPathDB" id="TriTrypDB:BCY84_21167"/>
<feature type="region of interest" description="Disordered" evidence="2">
    <location>
        <begin position="132"/>
        <end position="190"/>
    </location>
</feature>
<dbReference type="EMBL" id="PRFA01000012">
    <property type="protein sequence ID" value="PWU98363.1"/>
    <property type="molecule type" value="Genomic_DNA"/>
</dbReference>
<dbReference type="AlphaFoldDB" id="A0A2V2VVI8"/>
<sequence length="646" mass="71074">MTEIRQCESVSGANSSVLVPPLVPKSRGPSLPDGRRTPGGPPRTTPTRTASRYYCRRWHSVGERLPSSEEPQVARLIPKAANGGSTAWGKKSSIADSPSSFNIETVSEPATLHGDRASIVFELEPGIDSGSKRLHLSAPTGSEDYLRGTPDAMKATPLPGVLTPRTIQRSAMPNPATATTRSSPSRSPPSLRFHLVDHPVMYGDDDDADSLPSALPPPKPYPIVEVAAASQYGVNGTKLRLYGNVMNNILVSPRGRSNMHGTPNMYPEGAVEKGVKPYTTSIEVEAPPQTLVSAPSPPPYMLNTPVQSLLNEVNAWVDVIHSVEDKNCYKLYLGSTEKALHDTQGEMKALATKHKLVNKELYAAKARHVERLDGNQARKKPVAQVKDAENKANTAWKRQNEEEVEVGEEKEMTREEEEWRLEKGLLLAEKALLLQKRKELCYHLRRGTNIKNVATLALSGRSSWSRSDGSANDTVSENTALSVSDLETIQLRLELKEAQVQLMKLVDSHRILQGAQRTRTKEFEDEFVVLYRSANLAKQETEGHRGTLEATLRKAEQLLEKCQQKNEESLLLLLEQRVEEARAALRPRDDKLLTNDGFRSRMPSIGRCSSTGSTARRVSGASVSPAFVTPKTTAKAEQNSLRANVQ</sequence>